<feature type="region of interest" description="Disordered" evidence="1">
    <location>
        <begin position="286"/>
        <end position="315"/>
    </location>
</feature>
<evidence type="ECO:0000313" key="2">
    <source>
        <dbReference type="EMBL" id="GBG82045.1"/>
    </source>
</evidence>
<feature type="compositionally biased region" description="Low complexity" evidence="1">
    <location>
        <begin position="120"/>
        <end position="134"/>
    </location>
</feature>
<feature type="compositionally biased region" description="Basic residues" evidence="1">
    <location>
        <begin position="108"/>
        <end position="119"/>
    </location>
</feature>
<feature type="compositionally biased region" description="Low complexity" evidence="1">
    <location>
        <begin position="1789"/>
        <end position="1800"/>
    </location>
</feature>
<comment type="caution">
    <text evidence="2">The sequence shown here is derived from an EMBL/GenBank/DDBJ whole genome shotgun (WGS) entry which is preliminary data.</text>
</comment>
<feature type="region of interest" description="Disordered" evidence="1">
    <location>
        <begin position="1103"/>
        <end position="1147"/>
    </location>
</feature>
<feature type="compositionally biased region" description="Polar residues" evidence="1">
    <location>
        <begin position="1357"/>
        <end position="1371"/>
    </location>
</feature>
<feature type="compositionally biased region" description="Basic and acidic residues" evidence="1">
    <location>
        <begin position="155"/>
        <end position="167"/>
    </location>
</feature>
<feature type="compositionally biased region" description="Low complexity" evidence="1">
    <location>
        <begin position="1298"/>
        <end position="1309"/>
    </location>
</feature>
<evidence type="ECO:0000313" key="3">
    <source>
        <dbReference type="Proteomes" id="UP000265515"/>
    </source>
</evidence>
<feature type="compositionally biased region" description="Basic and acidic residues" evidence="1">
    <location>
        <begin position="234"/>
        <end position="254"/>
    </location>
</feature>
<feature type="region of interest" description="Disordered" evidence="1">
    <location>
        <begin position="781"/>
        <end position="808"/>
    </location>
</feature>
<organism evidence="2 3">
    <name type="scientific">Chara braunii</name>
    <name type="common">Braun's stonewort</name>
    <dbReference type="NCBI Taxonomy" id="69332"/>
    <lineage>
        <taxon>Eukaryota</taxon>
        <taxon>Viridiplantae</taxon>
        <taxon>Streptophyta</taxon>
        <taxon>Charophyceae</taxon>
        <taxon>Charales</taxon>
        <taxon>Characeae</taxon>
        <taxon>Chara</taxon>
    </lineage>
</organism>
<feature type="region of interest" description="Disordered" evidence="1">
    <location>
        <begin position="1285"/>
        <end position="1371"/>
    </location>
</feature>
<dbReference type="Proteomes" id="UP000265515">
    <property type="component" value="Unassembled WGS sequence"/>
</dbReference>
<gene>
    <name evidence="2" type="ORF">CBR_g34324</name>
</gene>
<reference evidence="2 3" key="1">
    <citation type="journal article" date="2018" name="Cell">
        <title>The Chara Genome: Secondary Complexity and Implications for Plant Terrestrialization.</title>
        <authorList>
            <person name="Nishiyama T."/>
            <person name="Sakayama H."/>
            <person name="Vries J.D."/>
            <person name="Buschmann H."/>
            <person name="Saint-Marcoux D."/>
            <person name="Ullrich K.K."/>
            <person name="Haas F.B."/>
            <person name="Vanderstraeten L."/>
            <person name="Becker D."/>
            <person name="Lang D."/>
            <person name="Vosolsobe S."/>
            <person name="Rombauts S."/>
            <person name="Wilhelmsson P.K.I."/>
            <person name="Janitza P."/>
            <person name="Kern R."/>
            <person name="Heyl A."/>
            <person name="Rumpler F."/>
            <person name="Villalobos L.I.A.C."/>
            <person name="Clay J.M."/>
            <person name="Skokan R."/>
            <person name="Toyoda A."/>
            <person name="Suzuki Y."/>
            <person name="Kagoshima H."/>
            <person name="Schijlen E."/>
            <person name="Tajeshwar N."/>
            <person name="Catarino B."/>
            <person name="Hetherington A.J."/>
            <person name="Saltykova A."/>
            <person name="Bonnot C."/>
            <person name="Breuninger H."/>
            <person name="Symeonidi A."/>
            <person name="Radhakrishnan G.V."/>
            <person name="Van Nieuwerburgh F."/>
            <person name="Deforce D."/>
            <person name="Chang C."/>
            <person name="Karol K.G."/>
            <person name="Hedrich R."/>
            <person name="Ulvskov P."/>
            <person name="Glockner G."/>
            <person name="Delwiche C.F."/>
            <person name="Petrasek J."/>
            <person name="Van de Peer Y."/>
            <person name="Friml J."/>
            <person name="Beilby M."/>
            <person name="Dolan L."/>
            <person name="Kohara Y."/>
            <person name="Sugano S."/>
            <person name="Fujiyama A."/>
            <person name="Delaux P.-M."/>
            <person name="Quint M."/>
            <person name="TheiBen G."/>
            <person name="Hagemann M."/>
            <person name="Harholt J."/>
            <person name="Dunand C."/>
            <person name="Zachgo S."/>
            <person name="Langdale J."/>
            <person name="Maumus F."/>
            <person name="Straeten D.V.D."/>
            <person name="Gould S.B."/>
            <person name="Rensing S.A."/>
        </authorList>
    </citation>
    <scope>NUCLEOTIDE SEQUENCE [LARGE SCALE GENOMIC DNA]</scope>
    <source>
        <strain evidence="2 3">S276</strain>
    </source>
</reference>
<feature type="compositionally biased region" description="Polar residues" evidence="1">
    <location>
        <begin position="96"/>
        <end position="105"/>
    </location>
</feature>
<accession>A0A388LIH8</accession>
<sequence>MEVAPVFRGTSTRDGTIAWRSCAGTGNGRGAGNGWEAASLHSTAPGNDASLRNASVRVGGDVTIEALKATVRWEWPSHRIMREWRQNVRLRRSGEASPQSRQYDVTTRRRGGRGCRTARSRPSPSLAPSLAPSLNLGPRALSERPRVFCRPSGSIERKRSGRYGERSRSLARASDCNFVSGSAICVSRMISLGGRSPTLVYSRTMIANLNPKLNGDQAGEGKRTPALHRPHCKHERDPELAPHPDAEPHPDHDPYSSLVTQDPQYDHVAAGAANVGRLLTIVNDAHSHGSVPSPSPPFPPPPSPIGGSFGVGDPVLPERDHTVSSLAGVPASSHAEGTEFAQSYGAQLGHVSSSEGGVVGTTTVQGSGGASSAEIDAHHRIPAKNLGAALHSARGDAGSECSSGLGSAAASVGRHPPQSPPVASVLISDGLAECPRPASQTGPLPRALRAASASSDLTAVSVSASALASRPTLGTCSSEFEFGFGAVAPWDRSIFEETLPAGAGFGSASSRDNGSAGMSGAGFERGSHSDPDPGFPGRVSEPFVMPPGPETGPGGSLLEPGSHEDLAARPLRRQNCSSKQWEDLLSIPDRLVRDIGFAIACPCLLLNSEEVPIVDELVLGSSGSAWTSMIQWLKGLDSPQVAEWFAAKKRTRLGDHFADCMEYALRFSPYFRLDHLWVSQPVHWRTMQRFHHGPKVRIQQGLAENADVSQDTNTSSKDFAAPDNSQCNVRFPKDTAGEADEIHQALDVVSVYPSSDLAQDGQLCGEHDEVPLNSQCHDLVDQSTGSESCSPGSESCSPGPEVSCHPASRQDCDGNDSACIPDNVRNQGLSRDLQELTLCSSLTSATKLEVSSGSPGYQVREMQPEMEGSVTPFRTAVVGNSLVNTAASVGNSCHQDGVQQGSIAEATLLAGVRLTEHSEPVSHGAMHEADESAEVPSVLSSAANRASLAPADNIGRHKRRGRGRGEITKTIGEFDILFVKAKAVGAGDEGAENMDSFEDGGSEAPGECGKSYRSNSTGNPLIVDSMECQISAEGMVFAQPGTGDVDCHSDRKAVDGKLQSAAASFVPRSDEHVGWEEVYDESTSRSGRRFKANASIIPHASVAKSGELTEKRDEDTTVQTAGWQDRRHDIDSSNDGRSGAPASCSGPKAAVEMHHWELSVKYFLFCVPDGMDRGEGEEEKGGEGRQELQGGKRGLVKMTNFFGPHAEEILSSRKDRLHSQVRLSADPRAWRFLAEIYAKAEEERKLQQEADSLTDARAMIARSFTETASKSGVYLRMHSLQTTLQSGLREGSEGELPASAGSSSKGTSARDSSTVFLGRPHGFGKGFVGRQKGSKSKLKKDLSANKPERDNPENTKADSSQQEPSPQLSHLQSLGRLPDHLSNNLMIEEAKVVNVVPSSEEEGVSFAPLDNRLTLGVEQKDRTVPIYMDHPIHTVQGVHKADYREDKGEGGDLLGLQGDIDKTVCRADEYESEPDHTTALVTSSRLSGINEGDCLMQAMQEVNTADCEGCVGEGNNMPLLVHEGDTDGGAVSATDKKEEHPGRPAVMVSATLSGVDKSVKASRDVELVLSTGKHAEVVETTLDRIIKYEIIGPGVVRMNELANIQVWAGAVSKGYLFYEYNLWVELQKQDWERGIAQLKCRLQMENGKPKKLGVHSRSGINEIAEQVDRNNQERKNAELNPNHWKGWWTRDIRQLILQPHHHDSRWYIISKMEWLAPIVVHATSGKDAAPTGVLDSDQLMERIEALAVEAEKGGSPRKRRALVAELRWRGGLVGACGDNLGVTDQRPEGLSLQGSSQNSQAAVSPEVRGEDLNRKGAWVEVSRGFVVEKTWRETDAGMPCGLSSIDSGGRLATIGCST</sequence>
<dbReference type="Gramene" id="GBG82045">
    <property type="protein sequence ID" value="GBG82045"/>
    <property type="gene ID" value="CBR_g34324"/>
</dbReference>
<dbReference type="EMBL" id="BFEA01000395">
    <property type="protein sequence ID" value="GBG82045.1"/>
    <property type="molecule type" value="Genomic_DNA"/>
</dbReference>
<feature type="compositionally biased region" description="Polar residues" evidence="1">
    <location>
        <begin position="707"/>
        <end position="725"/>
    </location>
</feature>
<evidence type="ECO:0000256" key="1">
    <source>
        <dbReference type="SAM" id="MobiDB-lite"/>
    </source>
</evidence>
<feature type="region of interest" description="Disordered" evidence="1">
    <location>
        <begin position="706"/>
        <end position="725"/>
    </location>
</feature>
<feature type="region of interest" description="Disordered" evidence="1">
    <location>
        <begin position="1784"/>
        <end position="1809"/>
    </location>
</feature>
<feature type="region of interest" description="Disordered" evidence="1">
    <location>
        <begin position="504"/>
        <end position="560"/>
    </location>
</feature>
<feature type="region of interest" description="Disordered" evidence="1">
    <location>
        <begin position="212"/>
        <end position="259"/>
    </location>
</feature>
<feature type="compositionally biased region" description="Basic and acidic residues" evidence="1">
    <location>
        <begin position="1339"/>
        <end position="1356"/>
    </location>
</feature>
<protein>
    <submittedName>
        <fullName evidence="2">Uncharacterized protein</fullName>
    </submittedName>
</protein>
<proteinExistence type="predicted"/>
<feature type="compositionally biased region" description="Pro residues" evidence="1">
    <location>
        <begin position="293"/>
        <end position="304"/>
    </location>
</feature>
<dbReference type="OrthoDB" id="1922352at2759"/>
<feature type="compositionally biased region" description="Low complexity" evidence="1">
    <location>
        <begin position="785"/>
        <end position="804"/>
    </location>
</feature>
<feature type="region of interest" description="Disordered" evidence="1">
    <location>
        <begin position="90"/>
        <end position="167"/>
    </location>
</feature>
<keyword evidence="3" id="KW-1185">Reference proteome</keyword>
<name>A0A388LIH8_CHABU</name>